<protein>
    <submittedName>
        <fullName evidence="2">Uncharacterized protein</fullName>
    </submittedName>
</protein>
<accession>A0A2Z6NJR1</accession>
<reference evidence="3" key="1">
    <citation type="journal article" date="2017" name="Front. Plant Sci.">
        <title>Climate Clever Clovers: New Paradigm to Reduce the Environmental Footprint of Ruminants by Breeding Low Methanogenic Forages Utilizing Haplotype Variation.</title>
        <authorList>
            <person name="Kaur P."/>
            <person name="Appels R."/>
            <person name="Bayer P.E."/>
            <person name="Keeble-Gagnere G."/>
            <person name="Wang J."/>
            <person name="Hirakawa H."/>
            <person name="Shirasawa K."/>
            <person name="Vercoe P."/>
            <person name="Stefanova K."/>
            <person name="Durmic Z."/>
            <person name="Nichols P."/>
            <person name="Revell C."/>
            <person name="Isobe S.N."/>
            <person name="Edwards D."/>
            <person name="Erskine W."/>
        </authorList>
    </citation>
    <scope>NUCLEOTIDE SEQUENCE [LARGE SCALE GENOMIC DNA]</scope>
    <source>
        <strain evidence="3">cv. Daliak</strain>
    </source>
</reference>
<name>A0A2Z6NJR1_TRISU</name>
<keyword evidence="3" id="KW-1185">Reference proteome</keyword>
<evidence type="ECO:0000313" key="2">
    <source>
        <dbReference type="EMBL" id="GAU36700.1"/>
    </source>
</evidence>
<evidence type="ECO:0000256" key="1">
    <source>
        <dbReference type="SAM" id="Phobius"/>
    </source>
</evidence>
<dbReference type="EMBL" id="DF973637">
    <property type="protein sequence ID" value="GAU36700.1"/>
    <property type="molecule type" value="Genomic_DNA"/>
</dbReference>
<evidence type="ECO:0000313" key="3">
    <source>
        <dbReference type="Proteomes" id="UP000242715"/>
    </source>
</evidence>
<proteinExistence type="predicted"/>
<keyword evidence="1" id="KW-0812">Transmembrane</keyword>
<keyword evidence="1" id="KW-0472">Membrane</keyword>
<feature type="transmembrane region" description="Helical" evidence="1">
    <location>
        <begin position="68"/>
        <end position="94"/>
    </location>
</feature>
<organism evidence="2 3">
    <name type="scientific">Trifolium subterraneum</name>
    <name type="common">Subterranean clover</name>
    <dbReference type="NCBI Taxonomy" id="3900"/>
    <lineage>
        <taxon>Eukaryota</taxon>
        <taxon>Viridiplantae</taxon>
        <taxon>Streptophyta</taxon>
        <taxon>Embryophyta</taxon>
        <taxon>Tracheophyta</taxon>
        <taxon>Spermatophyta</taxon>
        <taxon>Magnoliopsida</taxon>
        <taxon>eudicotyledons</taxon>
        <taxon>Gunneridae</taxon>
        <taxon>Pentapetalae</taxon>
        <taxon>rosids</taxon>
        <taxon>fabids</taxon>
        <taxon>Fabales</taxon>
        <taxon>Fabaceae</taxon>
        <taxon>Papilionoideae</taxon>
        <taxon>50 kb inversion clade</taxon>
        <taxon>NPAAA clade</taxon>
        <taxon>Hologalegina</taxon>
        <taxon>IRL clade</taxon>
        <taxon>Trifolieae</taxon>
        <taxon>Trifolium</taxon>
    </lineage>
</organism>
<gene>
    <name evidence="2" type="ORF">TSUD_16120</name>
</gene>
<keyword evidence="1" id="KW-1133">Transmembrane helix</keyword>
<dbReference type="Proteomes" id="UP000242715">
    <property type="component" value="Unassembled WGS sequence"/>
</dbReference>
<sequence>MPFQLVARVCSSVNDPRSYCIGQVVLLRCSFAGGSFSGSSFECRNRVSKAELFLELVESYKMTVSCSLVILVGKFVDSVILAVPCIVFVLLVGLDFASAL</sequence>
<dbReference type="AlphaFoldDB" id="A0A2Z6NJR1"/>